<evidence type="ECO:0000259" key="7">
    <source>
        <dbReference type="Pfam" id="PF01292"/>
    </source>
</evidence>
<proteinExistence type="predicted"/>
<keyword evidence="4 6" id="KW-1133">Transmembrane helix</keyword>
<dbReference type="InterPro" id="IPR051542">
    <property type="entry name" value="Hydrogenase_cytochrome"/>
</dbReference>
<keyword evidence="2" id="KW-1003">Cell membrane</keyword>
<feature type="transmembrane region" description="Helical" evidence="6">
    <location>
        <begin position="36"/>
        <end position="57"/>
    </location>
</feature>
<feature type="transmembrane region" description="Helical" evidence="6">
    <location>
        <begin position="12"/>
        <end position="30"/>
    </location>
</feature>
<sequence>MKAETRVWDIFVRLFHWGLVIAFSVAYLSGEEESMLHIYSGYAVLGLISFRILWGFIGSRYARFSNFVHGTNRVNQYLKSLLTDHPEHYKGHNPAGGWMVIALLISLFVTTLSGLKLYAVEEGLGPFADSAPQVQLISSAYADDHSKAGDDDEDFWEEFWEEIHEAAANFTLLLIFIHIAGVFVSSFVHKENLLKAMISGNKKDKSNP</sequence>
<name>A0A3B0XFR0_9ZZZZ</name>
<dbReference type="InterPro" id="IPR016174">
    <property type="entry name" value="Di-haem_cyt_TM"/>
</dbReference>
<dbReference type="PANTHER" id="PTHR30485:SF2">
    <property type="entry name" value="BLL0597 PROTEIN"/>
    <property type="match status" value="1"/>
</dbReference>
<dbReference type="SUPFAM" id="SSF81342">
    <property type="entry name" value="Transmembrane di-heme cytochromes"/>
    <property type="match status" value="1"/>
</dbReference>
<dbReference type="GO" id="GO:0020037">
    <property type="term" value="F:heme binding"/>
    <property type="evidence" value="ECO:0007669"/>
    <property type="project" value="TreeGrafter"/>
</dbReference>
<keyword evidence="5 6" id="KW-0472">Membrane</keyword>
<accession>A0A3B0XFR0</accession>
<dbReference type="GO" id="GO:0005886">
    <property type="term" value="C:plasma membrane"/>
    <property type="evidence" value="ECO:0007669"/>
    <property type="project" value="UniProtKB-SubCell"/>
</dbReference>
<dbReference type="GO" id="GO:0022904">
    <property type="term" value="P:respiratory electron transport chain"/>
    <property type="evidence" value="ECO:0007669"/>
    <property type="project" value="InterPro"/>
</dbReference>
<gene>
    <name evidence="8" type="ORF">MNBD_GAMMA08-3177</name>
</gene>
<feature type="transmembrane region" description="Helical" evidence="6">
    <location>
        <begin position="98"/>
        <end position="119"/>
    </location>
</feature>
<evidence type="ECO:0000256" key="6">
    <source>
        <dbReference type="SAM" id="Phobius"/>
    </source>
</evidence>
<organism evidence="8">
    <name type="scientific">hydrothermal vent metagenome</name>
    <dbReference type="NCBI Taxonomy" id="652676"/>
    <lineage>
        <taxon>unclassified sequences</taxon>
        <taxon>metagenomes</taxon>
        <taxon>ecological metagenomes</taxon>
    </lineage>
</organism>
<feature type="domain" description="Cytochrome b561 bacterial/Ni-hydrogenase" evidence="7">
    <location>
        <begin position="7"/>
        <end position="200"/>
    </location>
</feature>
<protein>
    <submittedName>
        <fullName evidence="8">Cytochrome b</fullName>
    </submittedName>
</protein>
<evidence type="ECO:0000256" key="2">
    <source>
        <dbReference type="ARBA" id="ARBA00022475"/>
    </source>
</evidence>
<evidence type="ECO:0000256" key="4">
    <source>
        <dbReference type="ARBA" id="ARBA00022989"/>
    </source>
</evidence>
<keyword evidence="3 6" id="KW-0812">Transmembrane</keyword>
<dbReference type="PANTHER" id="PTHR30485">
    <property type="entry name" value="NI/FE-HYDROGENASE 1 B-TYPE CYTOCHROME SUBUNIT"/>
    <property type="match status" value="1"/>
</dbReference>
<dbReference type="EMBL" id="UOFH01000211">
    <property type="protein sequence ID" value="VAW62282.1"/>
    <property type="molecule type" value="Genomic_DNA"/>
</dbReference>
<dbReference type="InterPro" id="IPR011577">
    <property type="entry name" value="Cyt_b561_bac/Ni-Hgenase"/>
</dbReference>
<evidence type="ECO:0000256" key="1">
    <source>
        <dbReference type="ARBA" id="ARBA00004651"/>
    </source>
</evidence>
<dbReference type="Pfam" id="PF01292">
    <property type="entry name" value="Ni_hydr_CYTB"/>
    <property type="match status" value="1"/>
</dbReference>
<reference evidence="8" key="1">
    <citation type="submission" date="2018-06" db="EMBL/GenBank/DDBJ databases">
        <authorList>
            <person name="Zhirakovskaya E."/>
        </authorList>
    </citation>
    <scope>NUCLEOTIDE SEQUENCE</scope>
</reference>
<dbReference type="GO" id="GO:0009055">
    <property type="term" value="F:electron transfer activity"/>
    <property type="evidence" value="ECO:0007669"/>
    <property type="project" value="InterPro"/>
</dbReference>
<evidence type="ECO:0000313" key="8">
    <source>
        <dbReference type="EMBL" id="VAW62282.1"/>
    </source>
</evidence>
<evidence type="ECO:0000256" key="3">
    <source>
        <dbReference type="ARBA" id="ARBA00022692"/>
    </source>
</evidence>
<evidence type="ECO:0000256" key="5">
    <source>
        <dbReference type="ARBA" id="ARBA00023136"/>
    </source>
</evidence>
<feature type="transmembrane region" description="Helical" evidence="6">
    <location>
        <begin position="166"/>
        <end position="188"/>
    </location>
</feature>
<comment type="subcellular location">
    <subcellularLocation>
        <location evidence="1">Cell membrane</location>
        <topology evidence="1">Multi-pass membrane protein</topology>
    </subcellularLocation>
</comment>
<dbReference type="Gene3D" id="1.20.950.20">
    <property type="entry name" value="Transmembrane di-heme cytochromes, Chain C"/>
    <property type="match status" value="1"/>
</dbReference>
<dbReference type="AlphaFoldDB" id="A0A3B0XFR0"/>